<evidence type="ECO:0000313" key="2">
    <source>
        <dbReference type="EMBL" id="EKC77497.1"/>
    </source>
</evidence>
<accession>K1TWJ3</accession>
<feature type="coiled-coil region" evidence="1">
    <location>
        <begin position="40"/>
        <end position="81"/>
    </location>
</feature>
<proteinExistence type="predicted"/>
<name>K1TWJ3_9ZZZZ</name>
<keyword evidence="1" id="KW-0175">Coiled coil</keyword>
<dbReference type="PROSITE" id="PS51257">
    <property type="entry name" value="PROKAR_LIPOPROTEIN"/>
    <property type="match status" value="1"/>
</dbReference>
<protein>
    <recommendedName>
        <fullName evidence="3">Lipoprotein</fullName>
    </recommendedName>
</protein>
<sequence>MKELRLWIAAVVAAAGLASCSSAYYAASGYAGDDLYVQHDRAQIARKQQAEAEAKKAEAEARRAEWEARIAEAQAAAAENDYYEYRSADSNPYQSILADDYESAYARRLRGFESPTYRMPSSYINARYSSAFTYASAYDPAFYNVIVMGDEVWVEPKYITSMFGSWGTSVVLLDPWYYGWSWPWGPSFS</sequence>
<gene>
    <name evidence="2" type="ORF">LEA_04152</name>
</gene>
<comment type="caution">
    <text evidence="2">The sequence shown here is derived from an EMBL/GenBank/DDBJ whole genome shotgun (WGS) entry which is preliminary data.</text>
</comment>
<reference evidence="2" key="1">
    <citation type="journal article" date="2013" name="Environ. Microbiol.">
        <title>Microbiota from the distal guts of lean and obese adolescents exhibit partial functional redundancy besides clear differences in community structure.</title>
        <authorList>
            <person name="Ferrer M."/>
            <person name="Ruiz A."/>
            <person name="Lanza F."/>
            <person name="Haange S.B."/>
            <person name="Oberbach A."/>
            <person name="Till H."/>
            <person name="Bargiela R."/>
            <person name="Campoy C."/>
            <person name="Segura M.T."/>
            <person name="Richter M."/>
            <person name="von Bergen M."/>
            <person name="Seifert J."/>
            <person name="Suarez A."/>
        </authorList>
    </citation>
    <scope>NUCLEOTIDE SEQUENCE</scope>
</reference>
<evidence type="ECO:0008006" key="3">
    <source>
        <dbReference type="Google" id="ProtNLM"/>
    </source>
</evidence>
<dbReference type="AlphaFoldDB" id="K1TWJ3"/>
<organism evidence="2">
    <name type="scientific">human gut metagenome</name>
    <dbReference type="NCBI Taxonomy" id="408170"/>
    <lineage>
        <taxon>unclassified sequences</taxon>
        <taxon>metagenomes</taxon>
        <taxon>organismal metagenomes</taxon>
    </lineage>
</organism>
<evidence type="ECO:0000256" key="1">
    <source>
        <dbReference type="SAM" id="Coils"/>
    </source>
</evidence>
<dbReference type="EMBL" id="AJWY01002737">
    <property type="protein sequence ID" value="EKC77497.1"/>
    <property type="molecule type" value="Genomic_DNA"/>
</dbReference>
<feature type="non-terminal residue" evidence="2">
    <location>
        <position position="189"/>
    </location>
</feature>